<comment type="caution">
    <text evidence="1">The sequence shown here is derived from an EMBL/GenBank/DDBJ whole genome shotgun (WGS) entry which is preliminary data.</text>
</comment>
<protein>
    <submittedName>
        <fullName evidence="1">Uncharacterized protein</fullName>
    </submittedName>
</protein>
<dbReference type="AlphaFoldDB" id="A0ABD1CRA6"/>
<gene>
    <name evidence="1" type="ORF">pipiens_003892</name>
</gene>
<organism evidence="1 2">
    <name type="scientific">Culex pipiens pipiens</name>
    <name type="common">Northern house mosquito</name>
    <dbReference type="NCBI Taxonomy" id="38569"/>
    <lineage>
        <taxon>Eukaryota</taxon>
        <taxon>Metazoa</taxon>
        <taxon>Ecdysozoa</taxon>
        <taxon>Arthropoda</taxon>
        <taxon>Hexapoda</taxon>
        <taxon>Insecta</taxon>
        <taxon>Pterygota</taxon>
        <taxon>Neoptera</taxon>
        <taxon>Endopterygota</taxon>
        <taxon>Diptera</taxon>
        <taxon>Nematocera</taxon>
        <taxon>Culicoidea</taxon>
        <taxon>Culicidae</taxon>
        <taxon>Culicinae</taxon>
        <taxon>Culicini</taxon>
        <taxon>Culex</taxon>
        <taxon>Culex</taxon>
    </lineage>
</organism>
<reference evidence="1 2" key="1">
    <citation type="submission" date="2024-05" db="EMBL/GenBank/DDBJ databases">
        <title>Culex pipiens pipiens assembly and annotation.</title>
        <authorList>
            <person name="Alout H."/>
            <person name="Durand T."/>
        </authorList>
    </citation>
    <scope>NUCLEOTIDE SEQUENCE [LARGE SCALE GENOMIC DNA]</scope>
    <source>
        <strain evidence="1">HA-2024</strain>
        <tissue evidence="1">Whole body</tissue>
    </source>
</reference>
<dbReference type="EMBL" id="JBEHCU010010022">
    <property type="protein sequence ID" value="KAL1378893.1"/>
    <property type="molecule type" value="Genomic_DNA"/>
</dbReference>
<accession>A0ABD1CRA6</accession>
<sequence>MTSKQPLRLICHKICQVPASSDLCCHPSPMNATIEMARSTLNLDLDPSPWVHLWQMVRFYYEHDDQFRQSCDIFALALITFLVLQRWTSKTRRDFEALESRLDALKVDIREHKMDLCGFPNFLSVQGRVARKLDYQTINESCGPLSSVNK</sequence>
<evidence type="ECO:0000313" key="1">
    <source>
        <dbReference type="EMBL" id="KAL1378893.1"/>
    </source>
</evidence>
<evidence type="ECO:0000313" key="2">
    <source>
        <dbReference type="Proteomes" id="UP001562425"/>
    </source>
</evidence>
<dbReference type="Proteomes" id="UP001562425">
    <property type="component" value="Unassembled WGS sequence"/>
</dbReference>
<keyword evidence="2" id="KW-1185">Reference proteome</keyword>
<proteinExistence type="predicted"/>
<name>A0ABD1CRA6_CULPP</name>